<protein>
    <submittedName>
        <fullName evidence="4">RND family efflux transporter, MFP subunit</fullName>
    </submittedName>
</protein>
<reference evidence="5" key="1">
    <citation type="submission" date="2015-08" db="EMBL/GenBank/DDBJ databases">
        <authorList>
            <person name="Varghese N."/>
        </authorList>
    </citation>
    <scope>NUCLEOTIDE SEQUENCE [LARGE SCALE GENOMIC DNA]</scope>
    <source>
        <strain evidence="5">DSM 23407</strain>
    </source>
</reference>
<gene>
    <name evidence="4" type="ORF">Ga0061067_104199</name>
</gene>
<accession>A0A0K6HYI4</accession>
<evidence type="ECO:0000313" key="5">
    <source>
        <dbReference type="Proteomes" id="UP000183900"/>
    </source>
</evidence>
<dbReference type="GO" id="GO:0015562">
    <property type="term" value="F:efflux transmembrane transporter activity"/>
    <property type="evidence" value="ECO:0007669"/>
    <property type="project" value="TreeGrafter"/>
</dbReference>
<evidence type="ECO:0000256" key="2">
    <source>
        <dbReference type="SAM" id="Coils"/>
    </source>
</evidence>
<name>A0A0K6HYI4_9HYPH</name>
<dbReference type="GO" id="GO:1990281">
    <property type="term" value="C:efflux pump complex"/>
    <property type="evidence" value="ECO:0007669"/>
    <property type="project" value="TreeGrafter"/>
</dbReference>
<dbReference type="SUPFAM" id="SSF111369">
    <property type="entry name" value="HlyD-like secretion proteins"/>
    <property type="match status" value="1"/>
</dbReference>
<dbReference type="InterPro" id="IPR006143">
    <property type="entry name" value="RND_pump_MFP"/>
</dbReference>
<comment type="similarity">
    <text evidence="1">Belongs to the membrane fusion protein (MFP) (TC 8.A.1) family.</text>
</comment>
<dbReference type="Proteomes" id="UP000183900">
    <property type="component" value="Unassembled WGS sequence"/>
</dbReference>
<feature type="chain" id="PRO_5005504638" evidence="3">
    <location>
        <begin position="41"/>
        <end position="345"/>
    </location>
</feature>
<dbReference type="Gene3D" id="1.10.287.470">
    <property type="entry name" value="Helix hairpin bin"/>
    <property type="match status" value="1"/>
</dbReference>
<evidence type="ECO:0000256" key="1">
    <source>
        <dbReference type="ARBA" id="ARBA00009477"/>
    </source>
</evidence>
<organism evidence="4 5">
    <name type="scientific">Pannonibacter indicus</name>
    <dbReference type="NCBI Taxonomy" id="466044"/>
    <lineage>
        <taxon>Bacteria</taxon>
        <taxon>Pseudomonadati</taxon>
        <taxon>Pseudomonadota</taxon>
        <taxon>Alphaproteobacteria</taxon>
        <taxon>Hyphomicrobiales</taxon>
        <taxon>Stappiaceae</taxon>
        <taxon>Pannonibacter</taxon>
    </lineage>
</organism>
<dbReference type="Gene3D" id="2.40.50.100">
    <property type="match status" value="1"/>
</dbReference>
<dbReference type="PANTHER" id="PTHR30469:SF15">
    <property type="entry name" value="HLYD FAMILY OF SECRETION PROTEINS"/>
    <property type="match status" value="1"/>
</dbReference>
<evidence type="ECO:0000313" key="4">
    <source>
        <dbReference type="EMBL" id="CUA95878.1"/>
    </source>
</evidence>
<dbReference type="Gene3D" id="2.40.420.20">
    <property type="match status" value="1"/>
</dbReference>
<feature type="signal peptide" evidence="3">
    <location>
        <begin position="1"/>
        <end position="40"/>
    </location>
</feature>
<feature type="coiled-coil region" evidence="2">
    <location>
        <begin position="105"/>
        <end position="170"/>
    </location>
</feature>
<dbReference type="RefSeq" id="WP_208975630.1">
    <property type="nucleotide sequence ID" value="NZ_CYHE01000004.1"/>
</dbReference>
<proteinExistence type="inferred from homology"/>
<dbReference type="EMBL" id="CYHE01000004">
    <property type="protein sequence ID" value="CUA95878.1"/>
    <property type="molecule type" value="Genomic_DNA"/>
</dbReference>
<keyword evidence="3" id="KW-0732">Signal</keyword>
<sequence length="345" mass="36453">MPASTCPVPSAPRRGLCVPQRLICAAAVIAVLLLPAGAGAADLAVQPLEVTDWKAVYATVEPAVRVPVRARTQGTVTELAVKEGDALQAGQRIGRIVDEKLALRRQALSAQIAAAQSEAANLETEAGRARQLLARGTISQARVDQLETQLEVARNSLRAAEAERDVLDQQEREGEILAAASGRVLSVPVALGALVMPGETIAEIAREGFILRLELPERHAGLMKAGDTLHLLQEAGAARRSGEITLVYPELRGGRVIADASAPDMGDFFVGERIPVEIATGTRSVLAVPEAALTTRYGLDYVQLRRKDGSIAAITVQRGQLFETQDGPQVEILSGLAAGDVVVLP</sequence>
<evidence type="ECO:0000256" key="3">
    <source>
        <dbReference type="SAM" id="SignalP"/>
    </source>
</evidence>
<dbReference type="NCBIfam" id="TIGR01730">
    <property type="entry name" value="RND_mfp"/>
    <property type="match status" value="1"/>
</dbReference>
<keyword evidence="2" id="KW-0175">Coiled coil</keyword>
<dbReference type="PANTHER" id="PTHR30469">
    <property type="entry name" value="MULTIDRUG RESISTANCE PROTEIN MDTA"/>
    <property type="match status" value="1"/>
</dbReference>
<dbReference type="AlphaFoldDB" id="A0A0K6HYI4"/>
<keyword evidence="5" id="KW-1185">Reference proteome</keyword>